<dbReference type="RefSeq" id="WP_184844681.1">
    <property type="nucleotide sequence ID" value="NZ_JACHMN010000003.1"/>
</dbReference>
<name>A0A841C132_9ACTN</name>
<evidence type="ECO:0000256" key="1">
    <source>
        <dbReference type="SAM" id="Phobius"/>
    </source>
</evidence>
<comment type="caution">
    <text evidence="2">The sequence shown here is derived from an EMBL/GenBank/DDBJ whole genome shotgun (WGS) entry which is preliminary data.</text>
</comment>
<feature type="transmembrane region" description="Helical" evidence="1">
    <location>
        <begin position="168"/>
        <end position="192"/>
    </location>
</feature>
<reference evidence="2 3" key="1">
    <citation type="submission" date="2020-08" db="EMBL/GenBank/DDBJ databases">
        <title>Sequencing the genomes of 1000 actinobacteria strains.</title>
        <authorList>
            <person name="Klenk H.-P."/>
        </authorList>
    </citation>
    <scope>NUCLEOTIDE SEQUENCE [LARGE SCALE GENOMIC DNA]</scope>
    <source>
        <strain evidence="2 3">DSM 45362</strain>
    </source>
</reference>
<accession>A0A841C132</accession>
<keyword evidence="3" id="KW-1185">Reference proteome</keyword>
<feature type="transmembrane region" description="Helical" evidence="1">
    <location>
        <begin position="138"/>
        <end position="162"/>
    </location>
</feature>
<feature type="transmembrane region" description="Helical" evidence="1">
    <location>
        <begin position="265"/>
        <end position="284"/>
    </location>
</feature>
<feature type="transmembrane region" description="Helical" evidence="1">
    <location>
        <begin position="199"/>
        <end position="222"/>
    </location>
</feature>
<keyword evidence="1" id="KW-0472">Membrane</keyword>
<proteinExistence type="predicted"/>
<sequence length="293" mass="31322">MNPLVALYPRAIRERYGDEISHLLRESPRPVRDGLNVAWHALTERTEHAMTTMPLRRAATPLGLIAGVALALALATYGVVRFSTHQRDVFIRGDLPRLSSDAAFLTQIVTLFAGLALLALTVVAGRRAGARGLLDGRALLAVPLCAAGFTAGYLGLFTALGAVTPDRVLVAVVAPTVWAAGMSLLLWGYAVLRRRGARYAGAVVGAGAVGVHALALSAPVLLGNTILFRVDDQLRLDPGWYWDNLTTLPFYANQFGFSPFFDVRAWLMILAAGFCFGLASPATTRTPSAIVAQ</sequence>
<keyword evidence="1" id="KW-1133">Transmembrane helix</keyword>
<evidence type="ECO:0000313" key="3">
    <source>
        <dbReference type="Proteomes" id="UP000587527"/>
    </source>
</evidence>
<dbReference type="EMBL" id="JACHMN010000003">
    <property type="protein sequence ID" value="MBB5873448.1"/>
    <property type="molecule type" value="Genomic_DNA"/>
</dbReference>
<dbReference type="AlphaFoldDB" id="A0A841C132"/>
<protein>
    <submittedName>
        <fullName evidence="2">Uncharacterized protein</fullName>
    </submittedName>
</protein>
<dbReference type="Proteomes" id="UP000587527">
    <property type="component" value="Unassembled WGS sequence"/>
</dbReference>
<feature type="transmembrane region" description="Helical" evidence="1">
    <location>
        <begin position="62"/>
        <end position="82"/>
    </location>
</feature>
<organism evidence="2 3">
    <name type="scientific">Allocatelliglobosispora scoriae</name>
    <dbReference type="NCBI Taxonomy" id="643052"/>
    <lineage>
        <taxon>Bacteria</taxon>
        <taxon>Bacillati</taxon>
        <taxon>Actinomycetota</taxon>
        <taxon>Actinomycetes</taxon>
        <taxon>Micromonosporales</taxon>
        <taxon>Micromonosporaceae</taxon>
        <taxon>Allocatelliglobosispora</taxon>
    </lineage>
</organism>
<evidence type="ECO:0000313" key="2">
    <source>
        <dbReference type="EMBL" id="MBB5873448.1"/>
    </source>
</evidence>
<gene>
    <name evidence="2" type="ORF">F4553_006882</name>
</gene>
<feature type="transmembrane region" description="Helical" evidence="1">
    <location>
        <begin position="102"/>
        <end position="126"/>
    </location>
</feature>
<keyword evidence="1" id="KW-0812">Transmembrane</keyword>